<dbReference type="SUPFAM" id="SSF52540">
    <property type="entry name" value="P-loop containing nucleoside triphosphate hydrolases"/>
    <property type="match status" value="1"/>
</dbReference>
<sequence length="614" mass="67972">MSTVTTAHPRPAILDRLARSHPIEKGAVLDFNAVKAAARADAVNHEQFDHNGDLDDLDREPDADVPVEPAKGGKGNGRTKGTRRAKGEAKDNSDASPEMRFTDEQFKNPMLRVGGPEDMLFYRYNRVHWAVIPDEVMVDLAKAWLRENDSKLYGNEKADKMVNAVRATMALPQNRRTLMAAAGDFLNYLDKDPDADDEPATAAHAAPVLIQTGNAVLLMDANGGFTVRKPSPEFKTRSAAQVKLPKALVVDGGTFEPAPMPADCLWQGFLDQAMPDPETQAYFQEAMGATLVTNRNFQRIYYLYGSGGNGKSTALAVISSFHHKAVPFRFADFKHNFKPSALIGSTLVTISEATECDPDLLKEWASRDPQLVDVKHGKPKRFVPECSIVVSLNRPLRGSDHTEGFERRAYPIPFTGRFDTKDVVLDFERLILSNPAERYHVFSWLLAGAQRVVRRGRLLTPSEAPLAVRDLAHSIKVQTDPVYFWFSEADMVPAEQGTMTCKSHVYADYVAHMNATGYKNPVTETAFWMRVGKLFQDKHGQPIGPDERLRVDGKRMQCAPVRVDGIPPTRGSLTPPAPRQPSAPVVFVQPTDEQVHEFETFDAALAEVIAKAKG</sequence>
<feature type="compositionally biased region" description="Acidic residues" evidence="3">
    <location>
        <begin position="54"/>
        <end position="65"/>
    </location>
</feature>
<evidence type="ECO:0000256" key="3">
    <source>
        <dbReference type="SAM" id="MobiDB-lite"/>
    </source>
</evidence>
<reference evidence="5 6" key="1">
    <citation type="journal article" date="2024" name="Chem. Sci.">
        <title>Discovery of megapolipeptins by genome mining of a Burkholderiales bacteria collection.</title>
        <authorList>
            <person name="Paulo B.S."/>
            <person name="Recchia M.J.J."/>
            <person name="Lee S."/>
            <person name="Fergusson C.H."/>
            <person name="Romanowski S.B."/>
            <person name="Hernandez A."/>
            <person name="Krull N."/>
            <person name="Liu D.Y."/>
            <person name="Cavanagh H."/>
            <person name="Bos A."/>
            <person name="Gray C.A."/>
            <person name="Murphy B.T."/>
            <person name="Linington R.G."/>
            <person name="Eustaquio A.S."/>
        </authorList>
    </citation>
    <scope>NUCLEOTIDE SEQUENCE [LARGE SCALE GENOMIC DNA]</scope>
    <source>
        <strain evidence="5 6">RL17-335-BIF-A</strain>
    </source>
</reference>
<evidence type="ECO:0000313" key="5">
    <source>
        <dbReference type="EMBL" id="MFM0593982.1"/>
    </source>
</evidence>
<organism evidence="5 6">
    <name type="scientific">Paraburkholderia dilworthii</name>
    <dbReference type="NCBI Taxonomy" id="948106"/>
    <lineage>
        <taxon>Bacteria</taxon>
        <taxon>Pseudomonadati</taxon>
        <taxon>Pseudomonadota</taxon>
        <taxon>Betaproteobacteria</taxon>
        <taxon>Burkholderiales</taxon>
        <taxon>Burkholderiaceae</taxon>
        <taxon>Paraburkholderia</taxon>
    </lineage>
</organism>
<proteinExistence type="predicted"/>
<evidence type="ECO:0000256" key="2">
    <source>
        <dbReference type="ARBA" id="ARBA00022840"/>
    </source>
</evidence>
<dbReference type="RefSeq" id="WP_408212425.1">
    <property type="nucleotide sequence ID" value="NZ_JAQQBZ010000007.1"/>
</dbReference>
<dbReference type="InterPro" id="IPR014015">
    <property type="entry name" value="Helicase_SF3_DNA-vir"/>
</dbReference>
<protein>
    <recommendedName>
        <fullName evidence="4">SF3 helicase domain-containing protein</fullName>
    </recommendedName>
</protein>
<dbReference type="PROSITE" id="PS51206">
    <property type="entry name" value="SF3_HELICASE_1"/>
    <property type="match status" value="1"/>
</dbReference>
<gene>
    <name evidence="5" type="ORF">PQQ68_13225</name>
</gene>
<evidence type="ECO:0000256" key="1">
    <source>
        <dbReference type="ARBA" id="ARBA00022741"/>
    </source>
</evidence>
<accession>A0ABW9D830</accession>
<dbReference type="Gene3D" id="3.40.50.300">
    <property type="entry name" value="P-loop containing nucleotide triphosphate hydrolases"/>
    <property type="match status" value="1"/>
</dbReference>
<evidence type="ECO:0000313" key="6">
    <source>
        <dbReference type="Proteomes" id="UP001629367"/>
    </source>
</evidence>
<feature type="domain" description="SF3 helicase" evidence="4">
    <location>
        <begin position="278"/>
        <end position="427"/>
    </location>
</feature>
<evidence type="ECO:0000259" key="4">
    <source>
        <dbReference type="PROSITE" id="PS51206"/>
    </source>
</evidence>
<keyword evidence="2" id="KW-0067">ATP-binding</keyword>
<dbReference type="Pfam" id="PF19263">
    <property type="entry name" value="DUF5906"/>
    <property type="match status" value="1"/>
</dbReference>
<feature type="compositionally biased region" description="Basic and acidic residues" evidence="3">
    <location>
        <begin position="44"/>
        <end position="53"/>
    </location>
</feature>
<dbReference type="InterPro" id="IPR027417">
    <property type="entry name" value="P-loop_NTPase"/>
</dbReference>
<name>A0ABW9D830_9BURK</name>
<dbReference type="EMBL" id="JAQQBZ010000007">
    <property type="protein sequence ID" value="MFM0593982.1"/>
    <property type="molecule type" value="Genomic_DNA"/>
</dbReference>
<dbReference type="InterPro" id="IPR045455">
    <property type="entry name" value="NrS-1_pol-like_helicase"/>
</dbReference>
<dbReference type="Proteomes" id="UP001629367">
    <property type="component" value="Unassembled WGS sequence"/>
</dbReference>
<keyword evidence="6" id="KW-1185">Reference proteome</keyword>
<keyword evidence="1" id="KW-0547">Nucleotide-binding</keyword>
<comment type="caution">
    <text evidence="5">The sequence shown here is derived from an EMBL/GenBank/DDBJ whole genome shotgun (WGS) entry which is preliminary data.</text>
</comment>
<feature type="region of interest" description="Disordered" evidence="3">
    <location>
        <begin position="44"/>
        <end position="97"/>
    </location>
</feature>